<dbReference type="SUPFAM" id="SSF141523">
    <property type="entry name" value="L,D-transpeptidase catalytic domain-like"/>
    <property type="match status" value="1"/>
</dbReference>
<dbReference type="Proteomes" id="UP000483802">
    <property type="component" value="Unassembled WGS sequence"/>
</dbReference>
<evidence type="ECO:0000313" key="10">
    <source>
        <dbReference type="Proteomes" id="UP000483802"/>
    </source>
</evidence>
<feature type="compositionally biased region" description="Pro residues" evidence="6">
    <location>
        <begin position="17"/>
        <end position="41"/>
    </location>
</feature>
<dbReference type="Gene3D" id="2.40.440.10">
    <property type="entry name" value="L,D-transpeptidase catalytic domain-like"/>
    <property type="match status" value="1"/>
</dbReference>
<dbReference type="InterPro" id="IPR038063">
    <property type="entry name" value="Transpep_catalytic_dom"/>
</dbReference>
<dbReference type="RefSeq" id="WP_157164872.1">
    <property type="nucleotide sequence ID" value="NZ_WPNZ01000003.1"/>
</dbReference>
<evidence type="ECO:0000256" key="1">
    <source>
        <dbReference type="ARBA" id="ARBA00004752"/>
    </source>
</evidence>
<keyword evidence="4" id="KW-0573">Peptidoglycan synthesis</keyword>
<evidence type="ECO:0000313" key="9">
    <source>
        <dbReference type="EMBL" id="MVO84790.1"/>
    </source>
</evidence>
<protein>
    <submittedName>
        <fullName evidence="9">L,D-transpeptidase family protein</fullName>
    </submittedName>
</protein>
<dbReference type="GO" id="GO:0016740">
    <property type="term" value="F:transferase activity"/>
    <property type="evidence" value="ECO:0007669"/>
    <property type="project" value="UniProtKB-KW"/>
</dbReference>
<keyword evidence="5" id="KW-0961">Cell wall biogenesis/degradation</keyword>
<gene>
    <name evidence="9" type="ORF">GPA10_08410</name>
</gene>
<evidence type="ECO:0000256" key="2">
    <source>
        <dbReference type="ARBA" id="ARBA00022679"/>
    </source>
</evidence>
<dbReference type="AlphaFoldDB" id="A0A6L6WRQ5"/>
<dbReference type="CDD" id="cd16913">
    <property type="entry name" value="YkuD_like"/>
    <property type="match status" value="1"/>
</dbReference>
<feature type="compositionally biased region" description="Basic residues" evidence="6">
    <location>
        <begin position="68"/>
        <end position="81"/>
    </location>
</feature>
<dbReference type="EMBL" id="WPNZ01000003">
    <property type="protein sequence ID" value="MVO84790.1"/>
    <property type="molecule type" value="Genomic_DNA"/>
</dbReference>
<keyword evidence="7" id="KW-0472">Membrane</keyword>
<dbReference type="InterPro" id="IPR050979">
    <property type="entry name" value="LD-transpeptidase"/>
</dbReference>
<proteinExistence type="predicted"/>
<evidence type="ECO:0000256" key="3">
    <source>
        <dbReference type="ARBA" id="ARBA00022960"/>
    </source>
</evidence>
<reference evidence="9 10" key="1">
    <citation type="submission" date="2019-11" db="EMBL/GenBank/DDBJ databases">
        <title>Streptomyces typhae sp. nov., a novel endophytic actinomycete isolated from the root of cattail pollen (Typha angustifolia L.).</title>
        <authorList>
            <person name="Peng C."/>
        </authorList>
    </citation>
    <scope>NUCLEOTIDE SEQUENCE [LARGE SCALE GENOMIC DNA]</scope>
    <source>
        <strain evidence="10">p1417</strain>
    </source>
</reference>
<dbReference type="GO" id="GO:0018104">
    <property type="term" value="P:peptidoglycan-protein cross-linking"/>
    <property type="evidence" value="ECO:0007669"/>
    <property type="project" value="TreeGrafter"/>
</dbReference>
<feature type="transmembrane region" description="Helical" evidence="7">
    <location>
        <begin position="81"/>
        <end position="102"/>
    </location>
</feature>
<comment type="caution">
    <text evidence="9">The sequence shown here is derived from an EMBL/GenBank/DDBJ whole genome shotgun (WGS) entry which is preliminary data.</text>
</comment>
<dbReference type="PANTHER" id="PTHR30582">
    <property type="entry name" value="L,D-TRANSPEPTIDASE"/>
    <property type="match status" value="1"/>
</dbReference>
<organism evidence="9 10">
    <name type="scientific">Streptomyces typhae</name>
    <dbReference type="NCBI Taxonomy" id="2681492"/>
    <lineage>
        <taxon>Bacteria</taxon>
        <taxon>Bacillati</taxon>
        <taxon>Actinomycetota</taxon>
        <taxon>Actinomycetes</taxon>
        <taxon>Kitasatosporales</taxon>
        <taxon>Streptomycetaceae</taxon>
        <taxon>Streptomyces</taxon>
    </lineage>
</organism>
<evidence type="ECO:0000256" key="6">
    <source>
        <dbReference type="SAM" id="MobiDB-lite"/>
    </source>
</evidence>
<dbReference type="GO" id="GO:0008360">
    <property type="term" value="P:regulation of cell shape"/>
    <property type="evidence" value="ECO:0007669"/>
    <property type="project" value="UniProtKB-KW"/>
</dbReference>
<evidence type="ECO:0000259" key="8">
    <source>
        <dbReference type="Pfam" id="PF03734"/>
    </source>
</evidence>
<sequence>MSDEPRNGRPSGDPARRPAPTPTPARAPAPAPTPAPAPAPTAPEHLSTALRDLAESGRAPAPGTGAQVRRRAQARRRRRRTVVAGGAAVAAGALVFGLAAGLGGDDGSGPTPVAAPSSPAATAAAAPAVAVDLAERTLTVRGRTLPVSSGTARHPTKPGRMTVVAKHRTKRLSGASVGFGGEYDLTLPWVVELRDSGGRTNYLVAMTYDDSAPGTRDITRGWLGLRPDDAKWLYGQIGSGSAVTIEGTAPAAR</sequence>
<keyword evidence="7" id="KW-0812">Transmembrane</keyword>
<name>A0A6L6WRQ5_9ACTN</name>
<evidence type="ECO:0000256" key="5">
    <source>
        <dbReference type="ARBA" id="ARBA00023316"/>
    </source>
</evidence>
<feature type="region of interest" description="Disordered" evidence="6">
    <location>
        <begin position="1"/>
        <end position="85"/>
    </location>
</feature>
<dbReference type="PANTHER" id="PTHR30582:SF2">
    <property type="entry name" value="L,D-TRANSPEPTIDASE YCIB-RELATED"/>
    <property type="match status" value="1"/>
</dbReference>
<keyword evidence="3" id="KW-0133">Cell shape</keyword>
<keyword evidence="7" id="KW-1133">Transmembrane helix</keyword>
<dbReference type="UniPathway" id="UPA00219"/>
<feature type="domain" description="L,D-TPase catalytic" evidence="8">
    <location>
        <begin position="128"/>
        <end position="245"/>
    </location>
</feature>
<dbReference type="GO" id="GO:0071555">
    <property type="term" value="P:cell wall organization"/>
    <property type="evidence" value="ECO:0007669"/>
    <property type="project" value="UniProtKB-KW"/>
</dbReference>
<dbReference type="InterPro" id="IPR005490">
    <property type="entry name" value="LD_TPept_cat_dom"/>
</dbReference>
<dbReference type="GO" id="GO:0005576">
    <property type="term" value="C:extracellular region"/>
    <property type="evidence" value="ECO:0007669"/>
    <property type="project" value="TreeGrafter"/>
</dbReference>
<evidence type="ECO:0000256" key="4">
    <source>
        <dbReference type="ARBA" id="ARBA00022984"/>
    </source>
</evidence>
<accession>A0A6L6WRQ5</accession>
<evidence type="ECO:0000256" key="7">
    <source>
        <dbReference type="SAM" id="Phobius"/>
    </source>
</evidence>
<keyword evidence="10" id="KW-1185">Reference proteome</keyword>
<dbReference type="Pfam" id="PF03734">
    <property type="entry name" value="YkuD"/>
    <property type="match status" value="1"/>
</dbReference>
<comment type="pathway">
    <text evidence="1">Cell wall biogenesis; peptidoglycan biosynthesis.</text>
</comment>
<dbReference type="GO" id="GO:0071972">
    <property type="term" value="F:peptidoglycan L,D-transpeptidase activity"/>
    <property type="evidence" value="ECO:0007669"/>
    <property type="project" value="TreeGrafter"/>
</dbReference>
<keyword evidence="2" id="KW-0808">Transferase</keyword>